<reference evidence="5" key="2">
    <citation type="journal article" date="2019" name="Int. J. Syst. Evol. Microbiol.">
        <title>The Global Catalogue of Microorganisms (GCM) 10K type strain sequencing project: providing services to taxonomists for standard genome sequencing and annotation.</title>
        <authorList>
            <consortium name="The Broad Institute Genomics Platform"/>
            <consortium name="The Broad Institute Genome Sequencing Center for Infectious Disease"/>
            <person name="Wu L."/>
            <person name="Ma J."/>
        </authorList>
    </citation>
    <scope>NUCLEOTIDE SEQUENCE [LARGE SCALE GENOMIC DNA]</scope>
    <source>
        <strain evidence="5">NBRC 107710</strain>
    </source>
</reference>
<evidence type="ECO:0000313" key="3">
    <source>
        <dbReference type="EMBL" id="MBB3905604.1"/>
    </source>
</evidence>
<reference evidence="3 4" key="3">
    <citation type="submission" date="2020-08" db="EMBL/GenBank/DDBJ databases">
        <title>Genomic Encyclopedia of Type Strains, Phase IV (KMG-IV): sequencing the most valuable type-strain genomes for metagenomic binning, comparative biology and taxonomic classification.</title>
        <authorList>
            <person name="Goeker M."/>
        </authorList>
    </citation>
    <scope>NUCLEOTIDE SEQUENCE [LARGE SCALE GENOMIC DNA]</scope>
    <source>
        <strain evidence="3 4">DSM 24105</strain>
    </source>
</reference>
<dbReference type="SUPFAM" id="SSF56300">
    <property type="entry name" value="Metallo-dependent phosphatases"/>
    <property type="match status" value="1"/>
</dbReference>
<dbReference type="Proteomes" id="UP000517759">
    <property type="component" value="Unassembled WGS sequence"/>
</dbReference>
<dbReference type="GO" id="GO:0016787">
    <property type="term" value="F:hydrolase activity"/>
    <property type="evidence" value="ECO:0007669"/>
    <property type="project" value="InterPro"/>
</dbReference>
<dbReference type="InterPro" id="IPR029052">
    <property type="entry name" value="Metallo-depent_PP-like"/>
</dbReference>
<comment type="caution">
    <text evidence="3">The sequence shown here is derived from an EMBL/GenBank/DDBJ whole genome shotgun (WGS) entry which is preliminary data.</text>
</comment>
<name>A0A7W6API6_9HYPH</name>
<proteinExistence type="predicted"/>
<dbReference type="RefSeq" id="WP_246413463.1">
    <property type="nucleotide sequence ID" value="NZ_BSPG01000110.1"/>
</dbReference>
<evidence type="ECO:0000313" key="4">
    <source>
        <dbReference type="Proteomes" id="UP000517759"/>
    </source>
</evidence>
<evidence type="ECO:0000313" key="2">
    <source>
        <dbReference type="EMBL" id="GLS47124.1"/>
    </source>
</evidence>
<dbReference type="PANTHER" id="PTHR37844">
    <property type="entry name" value="SER/THR PROTEIN PHOSPHATASE SUPERFAMILY (AFU_ORTHOLOGUE AFUA_1G14840)"/>
    <property type="match status" value="1"/>
</dbReference>
<dbReference type="Proteomes" id="UP001156881">
    <property type="component" value="Unassembled WGS sequence"/>
</dbReference>
<dbReference type="Gene3D" id="3.60.21.10">
    <property type="match status" value="2"/>
</dbReference>
<protein>
    <submittedName>
        <fullName evidence="2">Phosphatase</fullName>
    </submittedName>
    <submittedName>
        <fullName evidence="3">Putative phosphodiesterase</fullName>
    </submittedName>
</protein>
<keyword evidence="5" id="KW-1185">Reference proteome</keyword>
<gene>
    <name evidence="2" type="ORF">GCM10007884_51310</name>
    <name evidence="3" type="ORF">GGR33_005145</name>
</gene>
<accession>A0A7W6API6</accession>
<evidence type="ECO:0000313" key="5">
    <source>
        <dbReference type="Proteomes" id="UP001156881"/>
    </source>
</evidence>
<dbReference type="Pfam" id="PF00149">
    <property type="entry name" value="Metallophos"/>
    <property type="match status" value="1"/>
</dbReference>
<dbReference type="EMBL" id="BSPG01000110">
    <property type="protein sequence ID" value="GLS47124.1"/>
    <property type="molecule type" value="Genomic_DNA"/>
</dbReference>
<feature type="domain" description="Calcineurin-like phosphoesterase" evidence="1">
    <location>
        <begin position="15"/>
        <end position="235"/>
    </location>
</feature>
<reference evidence="2" key="1">
    <citation type="journal article" date="2014" name="Int. J. Syst. Evol. Microbiol.">
        <title>Complete genome of a new Firmicutes species belonging to the dominant human colonic microbiota ('Ruminococcus bicirculans') reveals two chromosomes and a selective capacity to utilize plant glucans.</title>
        <authorList>
            <consortium name="NISC Comparative Sequencing Program"/>
            <person name="Wegmann U."/>
            <person name="Louis P."/>
            <person name="Goesmann A."/>
            <person name="Henrissat B."/>
            <person name="Duncan S.H."/>
            <person name="Flint H.J."/>
        </authorList>
    </citation>
    <scope>NUCLEOTIDE SEQUENCE</scope>
    <source>
        <strain evidence="2">NBRC 107710</strain>
    </source>
</reference>
<organism evidence="3 4">
    <name type="scientific">Methylobacterium brachythecii</name>
    <dbReference type="NCBI Taxonomy" id="1176177"/>
    <lineage>
        <taxon>Bacteria</taxon>
        <taxon>Pseudomonadati</taxon>
        <taxon>Pseudomonadota</taxon>
        <taxon>Alphaproteobacteria</taxon>
        <taxon>Hyphomicrobiales</taxon>
        <taxon>Methylobacteriaceae</taxon>
        <taxon>Methylobacterium</taxon>
    </lineage>
</organism>
<dbReference type="EMBL" id="JACIDN010000015">
    <property type="protein sequence ID" value="MBB3905604.1"/>
    <property type="molecule type" value="Genomic_DNA"/>
</dbReference>
<dbReference type="AlphaFoldDB" id="A0A7W6API6"/>
<dbReference type="InterPro" id="IPR004843">
    <property type="entry name" value="Calcineurin-like_PHP"/>
</dbReference>
<dbReference type="PANTHER" id="PTHR37844:SF2">
    <property type="entry name" value="SER_THR PROTEIN PHOSPHATASE SUPERFAMILY (AFU_ORTHOLOGUE AFUA_1G14840)"/>
    <property type="match status" value="1"/>
</dbReference>
<sequence>MHRAPQSSSPPSPLRIQVVSDLHVDVADPDPFALAPGADLVVVAGDTCAGAVAAFTHLRRCVPAPLPIVAVLGNHEFYGSVHADELARARAAAERLKITLLENEVAVIAGVRFFGATLWTDFDLYGHAHRPVAMAAALRRMNDHRCIAAAPYPAWRPFLPLDAAKLHATSRAFLARTLATPFAGPRVVVTHHAPHPRCIAPRYGRDPLSASFASDLTDLIAGAGPDLWIHGHTHHAVDQMIGATRLVSNPHGYRHECAGRFDPTLVIEVARQRPEDQA</sequence>
<evidence type="ECO:0000259" key="1">
    <source>
        <dbReference type="Pfam" id="PF00149"/>
    </source>
</evidence>
<reference evidence="2" key="4">
    <citation type="submission" date="2023-01" db="EMBL/GenBank/DDBJ databases">
        <title>Draft genome sequence of Methylobacterium brachythecii strain NBRC 107710.</title>
        <authorList>
            <person name="Sun Q."/>
            <person name="Mori K."/>
        </authorList>
    </citation>
    <scope>NUCLEOTIDE SEQUENCE</scope>
    <source>
        <strain evidence="2">NBRC 107710</strain>
    </source>
</reference>